<protein>
    <submittedName>
        <fullName evidence="3">Glycosyltransferase family 9 protein</fullName>
        <ecNumber evidence="3">2.4.-.-</ecNumber>
    </submittedName>
</protein>
<dbReference type="KEGG" id="fld:ABNE31_02970"/>
<name>A0AAU7MZ95_9FLAO</name>
<dbReference type="PANTHER" id="PTHR30160:SF22">
    <property type="entry name" value="LIPOPOLYSACCHARIDE CORE BIOSYNTHESIS PROTEIN"/>
    <property type="match status" value="1"/>
</dbReference>
<evidence type="ECO:0000256" key="2">
    <source>
        <dbReference type="ARBA" id="ARBA00022679"/>
    </source>
</evidence>
<dbReference type="EMBL" id="CP157804">
    <property type="protein sequence ID" value="XBQ23888.1"/>
    <property type="molecule type" value="Genomic_DNA"/>
</dbReference>
<dbReference type="SUPFAM" id="SSF53756">
    <property type="entry name" value="UDP-Glycosyltransferase/glycogen phosphorylase"/>
    <property type="match status" value="1"/>
</dbReference>
<reference evidence="3" key="1">
    <citation type="submission" date="2024-05" db="EMBL/GenBank/DDBJ databases">
        <title>Draft Genome Sequences of Flagellimonas sp. MMG031 and Marinobacter sp. MMG032 Isolated from the dinoflagellate Symbiodinium pilosum.</title>
        <authorList>
            <person name="Shikuma N.J."/>
            <person name="Farrell M.V."/>
        </authorList>
    </citation>
    <scope>NUCLEOTIDE SEQUENCE</scope>
    <source>
        <strain evidence="3">MMG031</strain>
    </source>
</reference>
<dbReference type="GO" id="GO:0005829">
    <property type="term" value="C:cytosol"/>
    <property type="evidence" value="ECO:0007669"/>
    <property type="project" value="TreeGrafter"/>
</dbReference>
<dbReference type="Pfam" id="PF01075">
    <property type="entry name" value="Glyco_transf_9"/>
    <property type="match status" value="1"/>
</dbReference>
<proteinExistence type="predicted"/>
<evidence type="ECO:0000313" key="3">
    <source>
        <dbReference type="EMBL" id="XBQ23888.1"/>
    </source>
</evidence>
<keyword evidence="2 3" id="KW-0808">Transferase</keyword>
<evidence type="ECO:0000256" key="1">
    <source>
        <dbReference type="ARBA" id="ARBA00022676"/>
    </source>
</evidence>
<keyword evidence="1 3" id="KW-0328">Glycosyltransferase</keyword>
<organism evidence="3">
    <name type="scientific">Flagellimonas sp. MMG031</name>
    <dbReference type="NCBI Taxonomy" id="3158549"/>
    <lineage>
        <taxon>Bacteria</taxon>
        <taxon>Pseudomonadati</taxon>
        <taxon>Bacteroidota</taxon>
        <taxon>Flavobacteriia</taxon>
        <taxon>Flavobacteriales</taxon>
        <taxon>Flavobacteriaceae</taxon>
        <taxon>Flagellimonas</taxon>
    </lineage>
</organism>
<dbReference type="GO" id="GO:0009244">
    <property type="term" value="P:lipopolysaccharide core region biosynthetic process"/>
    <property type="evidence" value="ECO:0007669"/>
    <property type="project" value="TreeGrafter"/>
</dbReference>
<dbReference type="EC" id="2.4.-.-" evidence="3"/>
<dbReference type="InterPro" id="IPR051199">
    <property type="entry name" value="LPS_LOS_Heptosyltrfase"/>
</dbReference>
<dbReference type="Gene3D" id="3.40.50.2000">
    <property type="entry name" value="Glycogen Phosphorylase B"/>
    <property type="match status" value="2"/>
</dbReference>
<dbReference type="CDD" id="cd03789">
    <property type="entry name" value="GT9_LPS_heptosyltransferase"/>
    <property type="match status" value="1"/>
</dbReference>
<dbReference type="InterPro" id="IPR002201">
    <property type="entry name" value="Glyco_trans_9"/>
</dbReference>
<dbReference type="RefSeq" id="WP_349352323.1">
    <property type="nucleotide sequence ID" value="NZ_CP157804.1"/>
</dbReference>
<sequence length="351" mass="39605">MDKKGKYTHILIIRLSAMGDVAMTVPVIKALLQQYPHLRLTLLTKRTFAPIFDGLDNVQVYAADVKNRHKGLTGLWRLYKELKALEIDAVADLHNVLRSRVLKKYFGLERIPFVQIDKGRKEKKALTRTKNKVFEQLKTTHERYAEVFSKLGYPIDLSSSPPLERLPLSPKVLDLVHQDTKKWVGIAPFAAHEGKMYPLESMETVIQELNNTNKYKILLFGGGEKEVTVLEDMANSYNNALSMAGKLKLSEELQLISNLDVMLSMDSGNAHMASNYGIPVVTLWGVTHPYAGFYPFGQPIENALTADRETYPLIPTSVYGNKVPQGYENAMQTIEPADVLNKLFQLLTKVD</sequence>
<dbReference type="GO" id="GO:0008713">
    <property type="term" value="F:ADP-heptose-lipopolysaccharide heptosyltransferase activity"/>
    <property type="evidence" value="ECO:0007669"/>
    <property type="project" value="TreeGrafter"/>
</dbReference>
<dbReference type="PANTHER" id="PTHR30160">
    <property type="entry name" value="TETRAACYLDISACCHARIDE 4'-KINASE-RELATED"/>
    <property type="match status" value="1"/>
</dbReference>
<gene>
    <name evidence="3" type="ORF">ABNE31_02970</name>
</gene>
<dbReference type="AlphaFoldDB" id="A0AAU7MZ95"/>
<accession>A0AAU7MZ95</accession>